<keyword evidence="1" id="KW-1133">Transmembrane helix</keyword>
<feature type="transmembrane region" description="Helical" evidence="1">
    <location>
        <begin position="12"/>
        <end position="30"/>
    </location>
</feature>
<feature type="domain" description="Serine aminopeptidase S33" evidence="2">
    <location>
        <begin position="111"/>
        <end position="234"/>
    </location>
</feature>
<evidence type="ECO:0000313" key="4">
    <source>
        <dbReference type="Proteomes" id="UP001144471"/>
    </source>
</evidence>
<accession>A0A9W6LLT9</accession>
<dbReference type="AlphaFoldDB" id="A0A9W6LLT9"/>
<dbReference type="RefSeq" id="WP_281834229.1">
    <property type="nucleotide sequence ID" value="NZ_BSDY01000004.1"/>
</dbReference>
<keyword evidence="1" id="KW-0812">Transmembrane</keyword>
<evidence type="ECO:0000259" key="2">
    <source>
        <dbReference type="Pfam" id="PF12146"/>
    </source>
</evidence>
<reference evidence="3" key="1">
    <citation type="submission" date="2022-12" db="EMBL/GenBank/DDBJ databases">
        <title>Reference genome sequencing for broad-spectrum identification of bacterial and archaeal isolates by mass spectrometry.</title>
        <authorList>
            <person name="Sekiguchi Y."/>
            <person name="Tourlousse D.M."/>
        </authorList>
    </citation>
    <scope>NUCLEOTIDE SEQUENCE</scope>
    <source>
        <strain evidence="3">10succ1</strain>
    </source>
</reference>
<gene>
    <name evidence="3" type="ORF">PM10SUCC1_11500</name>
</gene>
<comment type="caution">
    <text evidence="3">The sequence shown here is derived from an EMBL/GenBank/DDBJ whole genome shotgun (WGS) entry which is preliminary data.</text>
</comment>
<dbReference type="InterPro" id="IPR022742">
    <property type="entry name" value="Hydrolase_4"/>
</dbReference>
<sequence length="468" mass="53441">MKGIKFIVKSIVKLIVVVAVIQVTRGYLFVNNDLKLMPWHGVSEVAELDYDTYGDVESYLRDEKLFLEERYQEVEVKEKGLYNRYIRESGSSPYGHLDTDVNASFEMIPEKIKGGVLMLHGLTDSPYSMRDMAKTFYDKGYYVLALRYPYHGTYPGELLKLSWKDFSKTARFGARMVKRKLEGIEGGKFYMMGYSTGATTTLQYIAHDMKEDNDLPKPDGVFWISPAMGVNPAAKFGFLDILTSKIPGFEKFAWLDIYPEYDMAKYNSFAKNPGIQVYNIIKNARKNLSKLTEEEREGLPPVYAYTSIQDATVDATALFKVIREMGNKAGEVIIFDANRKYNDFYKSKIKEIDFARGIKESGIVSDIVVVSNMRNRTEEVSVVRVTDGRAKEEDADLDLKWSGFTFCLAHISLPISPENLLYGRGTLLGELSIKGEKGIVTVSPDMLLRLRYNEFFDYLERNIEEKID</sequence>
<evidence type="ECO:0000313" key="3">
    <source>
        <dbReference type="EMBL" id="GLI55636.1"/>
    </source>
</evidence>
<dbReference type="Gene3D" id="3.40.50.1820">
    <property type="entry name" value="alpha/beta hydrolase"/>
    <property type="match status" value="1"/>
</dbReference>
<evidence type="ECO:0000256" key="1">
    <source>
        <dbReference type="SAM" id="Phobius"/>
    </source>
</evidence>
<organism evidence="3 4">
    <name type="scientific">Propionigenium maris DSM 9537</name>
    <dbReference type="NCBI Taxonomy" id="1123000"/>
    <lineage>
        <taxon>Bacteria</taxon>
        <taxon>Fusobacteriati</taxon>
        <taxon>Fusobacteriota</taxon>
        <taxon>Fusobacteriia</taxon>
        <taxon>Fusobacteriales</taxon>
        <taxon>Fusobacteriaceae</taxon>
        <taxon>Propionigenium</taxon>
    </lineage>
</organism>
<keyword evidence="4" id="KW-1185">Reference proteome</keyword>
<keyword evidence="1" id="KW-0472">Membrane</keyword>
<dbReference type="SUPFAM" id="SSF53474">
    <property type="entry name" value="alpha/beta-Hydrolases"/>
    <property type="match status" value="1"/>
</dbReference>
<proteinExistence type="predicted"/>
<dbReference type="Pfam" id="PF12146">
    <property type="entry name" value="Hydrolase_4"/>
    <property type="match status" value="1"/>
</dbReference>
<dbReference type="InterPro" id="IPR029058">
    <property type="entry name" value="AB_hydrolase_fold"/>
</dbReference>
<dbReference type="Proteomes" id="UP001144471">
    <property type="component" value="Unassembled WGS sequence"/>
</dbReference>
<name>A0A9W6LLT9_9FUSO</name>
<dbReference type="EMBL" id="BSDY01000004">
    <property type="protein sequence ID" value="GLI55636.1"/>
    <property type="molecule type" value="Genomic_DNA"/>
</dbReference>
<protein>
    <submittedName>
        <fullName evidence="3">Membrane protein</fullName>
    </submittedName>
</protein>